<dbReference type="InterPro" id="IPR011008">
    <property type="entry name" value="Dimeric_a/b-barrel"/>
</dbReference>
<dbReference type="Pfam" id="PF03992">
    <property type="entry name" value="ABM"/>
    <property type="match status" value="2"/>
</dbReference>
<proteinExistence type="predicted"/>
<comment type="caution">
    <text evidence="3">The sequence shown here is derived from an EMBL/GenBank/DDBJ whole genome shotgun (WGS) entry which is preliminary data.</text>
</comment>
<protein>
    <submittedName>
        <fullName evidence="3">Antibiotic biosynthesis monooxygenase</fullName>
    </submittedName>
</protein>
<dbReference type="PROSITE" id="PS51725">
    <property type="entry name" value="ABM"/>
    <property type="match status" value="1"/>
</dbReference>
<reference evidence="3 4" key="1">
    <citation type="submission" date="2024-06" db="EMBL/GenBank/DDBJ databases">
        <title>The Natural Products Discovery Center: Release of the First 8490 Sequenced Strains for Exploring Actinobacteria Biosynthetic Diversity.</title>
        <authorList>
            <person name="Kalkreuter E."/>
            <person name="Kautsar S.A."/>
            <person name="Yang D."/>
            <person name="Bader C.D."/>
            <person name="Teijaro C.N."/>
            <person name="Fluegel L."/>
            <person name="Davis C.M."/>
            <person name="Simpson J.R."/>
            <person name="Lauterbach L."/>
            <person name="Steele A.D."/>
            <person name="Gui C."/>
            <person name="Meng S."/>
            <person name="Li G."/>
            <person name="Viehrig K."/>
            <person name="Ye F."/>
            <person name="Su P."/>
            <person name="Kiefer A.F."/>
            <person name="Nichols A."/>
            <person name="Cepeda A.J."/>
            <person name="Yan W."/>
            <person name="Fan B."/>
            <person name="Jiang Y."/>
            <person name="Adhikari A."/>
            <person name="Zheng C.-J."/>
            <person name="Schuster L."/>
            <person name="Cowan T.M."/>
            <person name="Smanski M.J."/>
            <person name="Chevrette M.G."/>
            <person name="De Carvalho L.P.S."/>
            <person name="Shen B."/>
        </authorList>
    </citation>
    <scope>NUCLEOTIDE SEQUENCE [LARGE SCALE GENOMIC DNA]</scope>
    <source>
        <strain evidence="3 4">NPDC001694</strain>
    </source>
</reference>
<accession>A0ABV1TM40</accession>
<gene>
    <name evidence="3" type="ORF">ABT211_27660</name>
</gene>
<feature type="transmembrane region" description="Helical" evidence="1">
    <location>
        <begin position="258"/>
        <end position="282"/>
    </location>
</feature>
<feature type="transmembrane region" description="Helical" evidence="1">
    <location>
        <begin position="303"/>
        <end position="323"/>
    </location>
</feature>
<feature type="transmembrane region" description="Helical" evidence="1">
    <location>
        <begin position="234"/>
        <end position="252"/>
    </location>
</feature>
<feature type="domain" description="ABM" evidence="2">
    <location>
        <begin position="118"/>
        <end position="207"/>
    </location>
</feature>
<keyword evidence="1" id="KW-0812">Transmembrane</keyword>
<keyword evidence="1" id="KW-0472">Membrane</keyword>
<evidence type="ECO:0000313" key="3">
    <source>
        <dbReference type="EMBL" id="MER6271040.1"/>
    </source>
</evidence>
<dbReference type="Proteomes" id="UP001490365">
    <property type="component" value="Unassembled WGS sequence"/>
</dbReference>
<evidence type="ECO:0000259" key="2">
    <source>
        <dbReference type="PROSITE" id="PS51725"/>
    </source>
</evidence>
<keyword evidence="3" id="KW-0560">Oxidoreductase</keyword>
<evidence type="ECO:0000256" key="1">
    <source>
        <dbReference type="SAM" id="Phobius"/>
    </source>
</evidence>
<keyword evidence="3" id="KW-0503">Monooxygenase</keyword>
<dbReference type="SUPFAM" id="SSF54909">
    <property type="entry name" value="Dimeric alpha+beta barrel"/>
    <property type="match status" value="2"/>
</dbReference>
<keyword evidence="1" id="KW-1133">Transmembrane helix</keyword>
<name>A0ABV1TM40_9ACTN</name>
<dbReference type="InterPro" id="IPR038762">
    <property type="entry name" value="ABM_predict"/>
</dbReference>
<dbReference type="PANTHER" id="PTHR40057">
    <property type="entry name" value="SLR1162 PROTEIN"/>
    <property type="match status" value="1"/>
</dbReference>
<dbReference type="RefSeq" id="WP_351959452.1">
    <property type="nucleotide sequence ID" value="NZ_JBEOZM010000014.1"/>
</dbReference>
<dbReference type="Gene3D" id="3.30.70.100">
    <property type="match status" value="2"/>
</dbReference>
<dbReference type="InterPro" id="IPR007138">
    <property type="entry name" value="ABM_dom"/>
</dbReference>
<dbReference type="PANTHER" id="PTHR40057:SF1">
    <property type="entry name" value="SLR1162 PROTEIN"/>
    <property type="match status" value="1"/>
</dbReference>
<dbReference type="EMBL" id="JBEOZM010000014">
    <property type="protein sequence ID" value="MER6271040.1"/>
    <property type="molecule type" value="Genomic_DNA"/>
</dbReference>
<evidence type="ECO:0000313" key="4">
    <source>
        <dbReference type="Proteomes" id="UP001490365"/>
    </source>
</evidence>
<organism evidence="3 4">
    <name type="scientific">Streptomyces sp. 900105755</name>
    <dbReference type="NCBI Taxonomy" id="3154389"/>
    <lineage>
        <taxon>Bacteria</taxon>
        <taxon>Bacillati</taxon>
        <taxon>Actinomycetota</taxon>
        <taxon>Actinomycetes</taxon>
        <taxon>Kitasatosporales</taxon>
        <taxon>Streptomycetaceae</taxon>
        <taxon>Streptomyces</taxon>
    </lineage>
</organism>
<sequence>MNTGPAAMHTEKNAASAATAIIGQKVLPGREREFESWQEDLNTAAARYPGFLGAEVSPPTSLQPDWVIVYRFDSVAHLQAWINSGTRQRYLDTGAEYFDGPATQQVVSSGTRSPDPLVTVVVTHRVHPDHVDDFLDWQRHMVRAESRFEGFRGTELFRPVEGLQEEWTTLYRYDSAEHLEAWLTSPERQEVLAEGEKFSDFELRTIDNSFGSWFAFEGNGRDTSPPPSETRTSLAIWVGLYPTVVLLSLALSPLHLRLWIGLLVGNLLSSFLMSFLTMPYYVNPLLGRWLRPSPDEPRARNDLRGLGIVAAALAFWAVVFYLVTVRFWTLP</sequence>
<keyword evidence="4" id="KW-1185">Reference proteome</keyword>
<dbReference type="GO" id="GO:0004497">
    <property type="term" value="F:monooxygenase activity"/>
    <property type="evidence" value="ECO:0007669"/>
    <property type="project" value="UniProtKB-KW"/>
</dbReference>